<dbReference type="eggNOG" id="COG0572">
    <property type="taxonomic scope" value="Bacteria"/>
</dbReference>
<dbReference type="UniPathway" id="UPA00579">
    <property type="reaction ID" value="UER00640"/>
</dbReference>
<evidence type="ECO:0000256" key="13">
    <source>
        <dbReference type="ARBA" id="ARBA00031452"/>
    </source>
</evidence>
<dbReference type="UniPathway" id="UPA00574">
    <property type="reaction ID" value="UER00637"/>
</dbReference>
<dbReference type="CDD" id="cd02023">
    <property type="entry name" value="UMPK"/>
    <property type="match status" value="1"/>
</dbReference>
<reference evidence="19 20" key="1">
    <citation type="submission" date="2013-02" db="EMBL/GenBank/DDBJ databases">
        <title>The Genome Sequence of Lactobacillus catenaformis F0143.</title>
        <authorList>
            <consortium name="The Broad Institute Genome Sequencing Platform"/>
            <person name="Earl A."/>
            <person name="Ward D."/>
            <person name="Feldgarden M."/>
            <person name="Gevers D."/>
            <person name="Izard J."/>
            <person name="Blanton J.M."/>
            <person name="Mathney J."/>
            <person name="Dewhirst F.E."/>
            <person name="Young S.K."/>
            <person name="Zeng Q."/>
            <person name="Gargeya S."/>
            <person name="Fitzgerald M."/>
            <person name="Haas B."/>
            <person name="Abouelleil A."/>
            <person name="Alvarado L."/>
            <person name="Arachchi H.M."/>
            <person name="Berlin A."/>
            <person name="Chapman S.B."/>
            <person name="Gearin G."/>
            <person name="Goldberg J."/>
            <person name="Griggs A."/>
            <person name="Gujja S."/>
            <person name="Hansen M."/>
            <person name="Heiman D."/>
            <person name="Howarth C."/>
            <person name="Larimer J."/>
            <person name="Lui A."/>
            <person name="MacDonald P.J.P."/>
            <person name="McCowen C."/>
            <person name="Montmayeur A."/>
            <person name="Murphy C."/>
            <person name="Neiman D."/>
            <person name="Pearson M."/>
            <person name="Priest M."/>
            <person name="Roberts A."/>
            <person name="Saif S."/>
            <person name="Shea T."/>
            <person name="Sisk P."/>
            <person name="Stolte C."/>
            <person name="Sykes S."/>
            <person name="Wortman J."/>
            <person name="Nusbaum C."/>
            <person name="Birren B."/>
        </authorList>
    </citation>
    <scope>NUCLEOTIDE SEQUENCE [LARGE SCALE GENOMIC DNA]</scope>
    <source>
        <strain evidence="19 20">OT 569</strain>
    </source>
</reference>
<evidence type="ECO:0000256" key="12">
    <source>
        <dbReference type="ARBA" id="ARBA00030641"/>
    </source>
</evidence>
<dbReference type="GO" id="GO:0005524">
    <property type="term" value="F:ATP binding"/>
    <property type="evidence" value="ECO:0007669"/>
    <property type="project" value="UniProtKB-UniRule"/>
</dbReference>
<gene>
    <name evidence="16" type="primary">udk</name>
    <name evidence="19" type="ORF">HMPREF9943_00415</name>
</gene>
<name>M2PA65_9FIRM</name>
<comment type="subcellular location">
    <subcellularLocation>
        <location evidence="1 16 17">Cytoplasm</location>
    </subcellularLocation>
</comment>
<dbReference type="InterPro" id="IPR026008">
    <property type="entry name" value="Uridine_kinase"/>
</dbReference>
<dbReference type="AlphaFoldDB" id="M2PA65"/>
<evidence type="ECO:0000256" key="7">
    <source>
        <dbReference type="ARBA" id="ARBA00022490"/>
    </source>
</evidence>
<evidence type="ECO:0000256" key="14">
    <source>
        <dbReference type="ARBA" id="ARBA00047436"/>
    </source>
</evidence>
<accession>M2PA65</accession>
<dbReference type="EC" id="2.7.1.48" evidence="5 16"/>
<keyword evidence="9 16" id="KW-0547">Nucleotide-binding</keyword>
<dbReference type="EMBL" id="AGEJ01000008">
    <property type="protein sequence ID" value="EMD17262.1"/>
    <property type="molecule type" value="Genomic_DNA"/>
</dbReference>
<evidence type="ECO:0000256" key="1">
    <source>
        <dbReference type="ARBA" id="ARBA00004496"/>
    </source>
</evidence>
<evidence type="ECO:0000256" key="3">
    <source>
        <dbReference type="ARBA" id="ARBA00004784"/>
    </source>
</evidence>
<evidence type="ECO:0000256" key="9">
    <source>
        <dbReference type="ARBA" id="ARBA00022741"/>
    </source>
</evidence>
<proteinExistence type="inferred from homology"/>
<keyword evidence="11 16" id="KW-0067">ATP-binding</keyword>
<evidence type="ECO:0000313" key="20">
    <source>
        <dbReference type="Proteomes" id="UP000011758"/>
    </source>
</evidence>
<evidence type="ECO:0000256" key="16">
    <source>
        <dbReference type="HAMAP-Rule" id="MF_00551"/>
    </source>
</evidence>
<dbReference type="PRINTS" id="PR00988">
    <property type="entry name" value="URIDINKINASE"/>
</dbReference>
<keyword evidence="20" id="KW-1185">Reference proteome</keyword>
<dbReference type="STRING" id="999415.HMPREF9943_00415"/>
<evidence type="ECO:0000256" key="4">
    <source>
        <dbReference type="ARBA" id="ARBA00005408"/>
    </source>
</evidence>
<organism evidence="19 20">
    <name type="scientific">Eggerthia catenaformis OT 569 = DSM 20559</name>
    <dbReference type="NCBI Taxonomy" id="999415"/>
    <lineage>
        <taxon>Bacteria</taxon>
        <taxon>Bacillati</taxon>
        <taxon>Bacillota</taxon>
        <taxon>Erysipelotrichia</taxon>
        <taxon>Erysipelotrichales</taxon>
        <taxon>Coprobacillaceae</taxon>
        <taxon>Eggerthia</taxon>
    </lineage>
</organism>
<dbReference type="GO" id="GO:0004849">
    <property type="term" value="F:uridine kinase activity"/>
    <property type="evidence" value="ECO:0007669"/>
    <property type="project" value="UniProtKB-UniRule"/>
</dbReference>
<evidence type="ECO:0000256" key="10">
    <source>
        <dbReference type="ARBA" id="ARBA00022777"/>
    </source>
</evidence>
<dbReference type="GO" id="GO:0044211">
    <property type="term" value="P:CTP salvage"/>
    <property type="evidence" value="ECO:0007669"/>
    <property type="project" value="UniProtKB-UniRule"/>
</dbReference>
<comment type="pathway">
    <text evidence="2 16 17">Pyrimidine metabolism; UMP biosynthesis via salvage pathway; UMP from uridine: step 1/1.</text>
</comment>
<comment type="catalytic activity">
    <reaction evidence="15 16 17">
        <text>uridine + ATP = UMP + ADP + H(+)</text>
        <dbReference type="Rhea" id="RHEA:16825"/>
        <dbReference type="ChEBI" id="CHEBI:15378"/>
        <dbReference type="ChEBI" id="CHEBI:16704"/>
        <dbReference type="ChEBI" id="CHEBI:30616"/>
        <dbReference type="ChEBI" id="CHEBI:57865"/>
        <dbReference type="ChEBI" id="CHEBI:456216"/>
        <dbReference type="EC" id="2.7.1.48"/>
    </reaction>
</comment>
<evidence type="ECO:0000256" key="5">
    <source>
        <dbReference type="ARBA" id="ARBA00012137"/>
    </source>
</evidence>
<keyword evidence="8 16" id="KW-0808">Transferase</keyword>
<dbReference type="SUPFAM" id="SSF52540">
    <property type="entry name" value="P-loop containing nucleoside triphosphate hydrolases"/>
    <property type="match status" value="1"/>
</dbReference>
<comment type="similarity">
    <text evidence="4 16 17">Belongs to the uridine kinase family.</text>
</comment>
<dbReference type="Gene3D" id="3.40.50.300">
    <property type="entry name" value="P-loop containing nucleotide triphosphate hydrolases"/>
    <property type="match status" value="1"/>
</dbReference>
<keyword evidence="10 16" id="KW-0418">Kinase</keyword>
<keyword evidence="7 16" id="KW-0963">Cytoplasm</keyword>
<dbReference type="InterPro" id="IPR027417">
    <property type="entry name" value="P-loop_NTPase"/>
</dbReference>
<dbReference type="PANTHER" id="PTHR10285">
    <property type="entry name" value="URIDINE KINASE"/>
    <property type="match status" value="1"/>
</dbReference>
<evidence type="ECO:0000256" key="17">
    <source>
        <dbReference type="RuleBase" id="RU003825"/>
    </source>
</evidence>
<sequence length="209" mass="24117">MNKQAIIIGIAGGSASGKTTIARSVYDAFKGNHKVYIVKQDDYYNDQSHLPMSERIKTNYDHPFAFDTDLLVKHLKKLKNRETIKKPVYDYTLHTRSDRTEEISNRDVIILEGIFVLAEEKVRDQCNILVYVDTASDIRFIRRLRRDIEERGRSLDSVCNQYLSTVRPMHEQFIEPSKKYAHVIIPNGGENMVAIDLLITKIKSIIDES</sequence>
<dbReference type="PATRIC" id="fig|999415.3.peg.410"/>
<dbReference type="RefSeq" id="WP_004801610.1">
    <property type="nucleotide sequence ID" value="NZ_AUGJ01000016.1"/>
</dbReference>
<evidence type="ECO:0000256" key="6">
    <source>
        <dbReference type="ARBA" id="ARBA00021478"/>
    </source>
</evidence>
<dbReference type="GO" id="GO:0005737">
    <property type="term" value="C:cytoplasm"/>
    <property type="evidence" value="ECO:0007669"/>
    <property type="project" value="UniProtKB-SubCell"/>
</dbReference>
<protein>
    <recommendedName>
        <fullName evidence="6 16">Uridine kinase</fullName>
        <ecNumber evidence="5 16">2.7.1.48</ecNumber>
    </recommendedName>
    <alternativeName>
        <fullName evidence="12 16">Cytidine monophosphokinase</fullName>
    </alternativeName>
    <alternativeName>
        <fullName evidence="13 16">Uridine monophosphokinase</fullName>
    </alternativeName>
</protein>
<evidence type="ECO:0000256" key="2">
    <source>
        <dbReference type="ARBA" id="ARBA00004690"/>
    </source>
</evidence>
<comment type="caution">
    <text evidence="19">The sequence shown here is derived from an EMBL/GenBank/DDBJ whole genome shotgun (WGS) entry which is preliminary data.</text>
</comment>
<dbReference type="HAMAP" id="MF_00551">
    <property type="entry name" value="Uridine_kinase"/>
    <property type="match status" value="1"/>
</dbReference>
<dbReference type="NCBIfam" id="TIGR00235">
    <property type="entry name" value="udk"/>
    <property type="match status" value="1"/>
</dbReference>
<evidence type="ECO:0000313" key="19">
    <source>
        <dbReference type="EMBL" id="EMD17262.1"/>
    </source>
</evidence>
<dbReference type="GO" id="GO:0044206">
    <property type="term" value="P:UMP salvage"/>
    <property type="evidence" value="ECO:0007669"/>
    <property type="project" value="UniProtKB-UniRule"/>
</dbReference>
<evidence type="ECO:0000259" key="18">
    <source>
        <dbReference type="Pfam" id="PF00485"/>
    </source>
</evidence>
<comment type="pathway">
    <text evidence="3 16 17">Pyrimidine metabolism; CTP biosynthesis via salvage pathway; CTP from cytidine: step 1/3.</text>
</comment>
<dbReference type="InterPro" id="IPR000764">
    <property type="entry name" value="Uridine_kinase-like"/>
</dbReference>
<dbReference type="NCBIfam" id="NF004018">
    <property type="entry name" value="PRK05480.1"/>
    <property type="match status" value="1"/>
</dbReference>
<dbReference type="InterPro" id="IPR006083">
    <property type="entry name" value="PRK/URK"/>
</dbReference>
<dbReference type="OrthoDB" id="9777642at2"/>
<evidence type="ECO:0000256" key="15">
    <source>
        <dbReference type="ARBA" id="ARBA00048909"/>
    </source>
</evidence>
<dbReference type="Pfam" id="PF00485">
    <property type="entry name" value="PRK"/>
    <property type="match status" value="1"/>
</dbReference>
<feature type="domain" description="Phosphoribulokinase/uridine kinase" evidence="18">
    <location>
        <begin position="7"/>
        <end position="193"/>
    </location>
</feature>
<comment type="catalytic activity">
    <reaction evidence="14 17">
        <text>cytidine + ATP = CMP + ADP + H(+)</text>
        <dbReference type="Rhea" id="RHEA:24674"/>
        <dbReference type="ChEBI" id="CHEBI:15378"/>
        <dbReference type="ChEBI" id="CHEBI:17562"/>
        <dbReference type="ChEBI" id="CHEBI:30616"/>
        <dbReference type="ChEBI" id="CHEBI:60377"/>
        <dbReference type="ChEBI" id="CHEBI:456216"/>
        <dbReference type="EC" id="2.7.1.48"/>
    </reaction>
</comment>
<dbReference type="GO" id="GO:0043771">
    <property type="term" value="F:cytidine kinase activity"/>
    <property type="evidence" value="ECO:0007669"/>
    <property type="project" value="RHEA"/>
</dbReference>
<evidence type="ECO:0000256" key="11">
    <source>
        <dbReference type="ARBA" id="ARBA00022840"/>
    </source>
</evidence>
<evidence type="ECO:0000256" key="8">
    <source>
        <dbReference type="ARBA" id="ARBA00022679"/>
    </source>
</evidence>
<dbReference type="Proteomes" id="UP000011758">
    <property type="component" value="Unassembled WGS sequence"/>
</dbReference>
<feature type="binding site" evidence="16">
    <location>
        <begin position="12"/>
        <end position="19"/>
    </location>
    <ligand>
        <name>ATP</name>
        <dbReference type="ChEBI" id="CHEBI:30616"/>
    </ligand>
</feature>